<feature type="compositionally biased region" description="Gly residues" evidence="1">
    <location>
        <begin position="364"/>
        <end position="373"/>
    </location>
</feature>
<dbReference type="Proteomes" id="UP000018144">
    <property type="component" value="Unassembled WGS sequence"/>
</dbReference>
<proteinExistence type="predicted"/>
<organism evidence="3 4">
    <name type="scientific">Pyronema omphalodes (strain CBS 100304)</name>
    <name type="common">Pyronema confluens</name>
    <dbReference type="NCBI Taxonomy" id="1076935"/>
    <lineage>
        <taxon>Eukaryota</taxon>
        <taxon>Fungi</taxon>
        <taxon>Dikarya</taxon>
        <taxon>Ascomycota</taxon>
        <taxon>Pezizomycotina</taxon>
        <taxon>Pezizomycetes</taxon>
        <taxon>Pezizales</taxon>
        <taxon>Pyronemataceae</taxon>
        <taxon>Pyronema</taxon>
    </lineage>
</organism>
<dbReference type="STRING" id="1076935.U4LTY0"/>
<dbReference type="PANTHER" id="PTHR38122">
    <property type="entry name" value="GLYCOPROTEIN X"/>
    <property type="match status" value="1"/>
</dbReference>
<feature type="compositionally biased region" description="Acidic residues" evidence="1">
    <location>
        <begin position="87"/>
        <end position="106"/>
    </location>
</feature>
<evidence type="ECO:0000313" key="3">
    <source>
        <dbReference type="EMBL" id="CCX31186.1"/>
    </source>
</evidence>
<keyword evidence="2" id="KW-1133">Transmembrane helix</keyword>
<evidence type="ECO:0000313" key="4">
    <source>
        <dbReference type="Proteomes" id="UP000018144"/>
    </source>
</evidence>
<feature type="region of interest" description="Disordered" evidence="1">
    <location>
        <begin position="84"/>
        <end position="156"/>
    </location>
</feature>
<reference evidence="3 4" key="1">
    <citation type="journal article" date="2013" name="PLoS Genet.">
        <title>The genome and development-dependent transcriptomes of Pyronema confluens: a window into fungal evolution.</title>
        <authorList>
            <person name="Traeger S."/>
            <person name="Altegoer F."/>
            <person name="Freitag M."/>
            <person name="Gabaldon T."/>
            <person name="Kempken F."/>
            <person name="Kumar A."/>
            <person name="Marcet-Houben M."/>
            <person name="Poggeler S."/>
            <person name="Stajich J.E."/>
            <person name="Nowrousian M."/>
        </authorList>
    </citation>
    <scope>NUCLEOTIDE SEQUENCE [LARGE SCALE GENOMIC DNA]</scope>
    <source>
        <strain evidence="4">CBS 100304</strain>
        <tissue evidence="3">Vegetative mycelium</tissue>
    </source>
</reference>
<feature type="compositionally biased region" description="Basic and acidic residues" evidence="1">
    <location>
        <begin position="316"/>
        <end position="341"/>
    </location>
</feature>
<feature type="region of interest" description="Disordered" evidence="1">
    <location>
        <begin position="309"/>
        <end position="373"/>
    </location>
</feature>
<accession>U4LTY0</accession>
<dbReference type="AlphaFoldDB" id="U4LTY0"/>
<dbReference type="EMBL" id="HF935557">
    <property type="protein sequence ID" value="CCX31186.1"/>
    <property type="molecule type" value="Genomic_DNA"/>
</dbReference>
<keyword evidence="2" id="KW-0472">Membrane</keyword>
<dbReference type="PANTHER" id="PTHR38122:SF1">
    <property type="entry name" value="GLYCOPROTEIN X"/>
    <property type="match status" value="1"/>
</dbReference>
<feature type="transmembrane region" description="Helical" evidence="2">
    <location>
        <begin position="275"/>
        <end position="299"/>
    </location>
</feature>
<feature type="compositionally biased region" description="Low complexity" evidence="1">
    <location>
        <begin position="132"/>
        <end position="153"/>
    </location>
</feature>
<gene>
    <name evidence="3" type="ORF">PCON_10314</name>
</gene>
<keyword evidence="2" id="KW-0812">Transmembrane</keyword>
<evidence type="ECO:0000256" key="2">
    <source>
        <dbReference type="SAM" id="Phobius"/>
    </source>
</evidence>
<feature type="region of interest" description="Disordered" evidence="1">
    <location>
        <begin position="236"/>
        <end position="271"/>
    </location>
</feature>
<sequence>MVIHERQISGAGQATGTAPCVNVCWNALTEAQMVGKTSALCRKSSPFRTLLNDCQKCNTQNNTFLSSTLLSDFAPYLDYCASLQNSDENEPDENEPDENEPDENEDGSSNSKPSSTSRPGETTFSGNEVIFGTPKLAPKPTTTLIPTPTSGPTGRDSPCYNDCSAALGTAIDIGQVSQLCIQNGDFSQKLNRCSGSCKNNNDALFLIGGLLNKMQPYASYCKWDVNIVLSPGTNDITNGGKNGAPNATATRLPEQQTQTAEPTSRSDSAGGGSKAWIAGAVLGPLLLVLLICGVVFLLLRKRKQKLQSWKNSIAERNSDSLSEKDGENCISEMPERDHPIELEGDSPTVGELGVNEQLDVPRQTGGGEKTTYG</sequence>
<dbReference type="OrthoDB" id="5414836at2759"/>
<feature type="compositionally biased region" description="Polar residues" evidence="1">
    <location>
        <begin position="236"/>
        <end position="267"/>
    </location>
</feature>
<keyword evidence="4" id="KW-1185">Reference proteome</keyword>
<protein>
    <submittedName>
        <fullName evidence="3">Uncharacterized protein</fullName>
    </submittedName>
</protein>
<name>U4LTY0_PYROM</name>
<feature type="compositionally biased region" description="Low complexity" evidence="1">
    <location>
        <begin position="108"/>
        <end position="117"/>
    </location>
</feature>
<evidence type="ECO:0000256" key="1">
    <source>
        <dbReference type="SAM" id="MobiDB-lite"/>
    </source>
</evidence>